<dbReference type="SUPFAM" id="SSF63520">
    <property type="entry name" value="PTS-regulatory domain, PRD"/>
    <property type="match status" value="1"/>
</dbReference>
<dbReference type="EMBL" id="PQGD01000001">
    <property type="protein sequence ID" value="POP50679.1"/>
    <property type="molecule type" value="Genomic_DNA"/>
</dbReference>
<dbReference type="InterPro" id="IPR002178">
    <property type="entry name" value="PTS_EIIA_type-2_dom"/>
</dbReference>
<sequence length="642" mass="73636">MQSKHLKLLRLFLDSTDALTAQVLATNMAVSDRSVKNYIAEINNREPGLILSSHRGYVVDKARAMRVLTSHVHKMPQTPEERVNYLLTQLLNSRQPANQLPDLYGLSDILCVSYETVKKDLLLVRKKLKDFNLYLTVTNDCLHIEGLERDKRRMFSSLLYAEFSANILSLAEIGRIFPQYDIDHLVSILVESCKAWHYFINEYALLSLVLDVVISIDRIRNDHTYHPGAATSSCGERKYDEHETTLARKVIYDIEQHFAVVYNELEAEALTVVLLSSLIRIDMDEIHAGNIEALAGKKCMELVAILRKEMQRYDFIDGDSTQFLIRFTIHIKNLLVRLQHGHVTRNPLTEHIKTSCPLIFECAVAISEKIRQATGFTVDEHEIAYIALHIGSILGNQIAEQNKVSCVLLVPHYHNHTNRLISQIDSLFGQQLIIRAIVTSYEEFANLPAPDFLISTLRIPQTMMEWVYINPFLTDRDISALQYKMERIRQKKKRARLLENLQLISNENLFFYNPSLVDENDAIPFMADALHRHGYVDAAFVEDVFEREHSYSTTFGNIAVPHSMKMNATKTGLCVVISEKPFPWGNNMVNVVLLFSINQAERALFYDIFDNLIVLLLEPPNLKKASECRTWEAFVSTMIDCF</sequence>
<evidence type="ECO:0000259" key="3">
    <source>
        <dbReference type="PROSITE" id="PS51372"/>
    </source>
</evidence>
<organism evidence="5 7">
    <name type="scientific">Superficieibacter electus</name>
    <dbReference type="NCBI Taxonomy" id="2022662"/>
    <lineage>
        <taxon>Bacteria</taxon>
        <taxon>Pseudomonadati</taxon>
        <taxon>Pseudomonadota</taxon>
        <taxon>Gammaproteobacteria</taxon>
        <taxon>Enterobacterales</taxon>
        <taxon>Enterobacteriaceae</taxon>
        <taxon>Superficieibacter</taxon>
    </lineage>
</organism>
<name>A0A2P5GVU7_9ENTR</name>
<evidence type="ECO:0000256" key="1">
    <source>
        <dbReference type="ARBA" id="ARBA00022737"/>
    </source>
</evidence>
<dbReference type="PANTHER" id="PTHR30185">
    <property type="entry name" value="CRYPTIC BETA-GLUCOSIDE BGL OPERON ANTITERMINATOR"/>
    <property type="match status" value="1"/>
</dbReference>
<dbReference type="InterPro" id="IPR036388">
    <property type="entry name" value="WH-like_DNA-bd_sf"/>
</dbReference>
<keyword evidence="6" id="KW-1185">Reference proteome</keyword>
<proteinExistence type="predicted"/>
<dbReference type="GO" id="GO:0006355">
    <property type="term" value="P:regulation of DNA-templated transcription"/>
    <property type="evidence" value="ECO:0007669"/>
    <property type="project" value="InterPro"/>
</dbReference>
<evidence type="ECO:0000313" key="4">
    <source>
        <dbReference type="EMBL" id="POP47668.1"/>
    </source>
</evidence>
<dbReference type="Gene3D" id="3.40.930.10">
    <property type="entry name" value="Mannitol-specific EII, Chain A"/>
    <property type="match status" value="1"/>
</dbReference>
<dbReference type="PROSITE" id="PS51094">
    <property type="entry name" value="PTS_EIIA_TYPE_2"/>
    <property type="match status" value="1"/>
</dbReference>
<dbReference type="OrthoDB" id="6628642at2"/>
<dbReference type="InterPro" id="IPR050661">
    <property type="entry name" value="BglG_antiterminators"/>
</dbReference>
<accession>A0A2P5GVU7</accession>
<dbReference type="RefSeq" id="WP_103674141.1">
    <property type="nucleotide sequence ID" value="NZ_PQGD01000001.1"/>
</dbReference>
<dbReference type="Gene3D" id="1.10.1790.10">
    <property type="entry name" value="PRD domain"/>
    <property type="match status" value="1"/>
</dbReference>
<dbReference type="Proteomes" id="UP000237073">
    <property type="component" value="Unassembled WGS sequence"/>
</dbReference>
<evidence type="ECO:0000313" key="7">
    <source>
        <dbReference type="Proteomes" id="UP000247005"/>
    </source>
</evidence>
<dbReference type="Pfam" id="PF00874">
    <property type="entry name" value="PRD"/>
    <property type="match status" value="1"/>
</dbReference>
<protein>
    <submittedName>
        <fullName evidence="5">Uncharacterized protein</fullName>
    </submittedName>
</protein>
<dbReference type="SUPFAM" id="SSF55804">
    <property type="entry name" value="Phoshotransferase/anion transport protein"/>
    <property type="match status" value="1"/>
</dbReference>
<evidence type="ECO:0000313" key="6">
    <source>
        <dbReference type="Proteomes" id="UP000237073"/>
    </source>
</evidence>
<dbReference type="Pfam" id="PF00359">
    <property type="entry name" value="PTS_EIIA_2"/>
    <property type="match status" value="1"/>
</dbReference>
<feature type="domain" description="PTS EIIA type-2" evidence="2">
    <location>
        <begin position="502"/>
        <end position="642"/>
    </location>
</feature>
<comment type="caution">
    <text evidence="5">The sequence shown here is derived from an EMBL/GenBank/DDBJ whole genome shotgun (WGS) entry which is preliminary data.</text>
</comment>
<dbReference type="InterPro" id="IPR036634">
    <property type="entry name" value="PRD_sf"/>
</dbReference>
<gene>
    <name evidence="5" type="ORF">CHU32_00530</name>
    <name evidence="4" type="ORF">CHU33_00530</name>
</gene>
<dbReference type="PANTHER" id="PTHR30185:SF12">
    <property type="entry name" value="TRANSCRIPTIONAL REGULATOR MANR"/>
    <property type="match status" value="1"/>
</dbReference>
<dbReference type="InterPro" id="IPR011608">
    <property type="entry name" value="PRD"/>
</dbReference>
<dbReference type="EMBL" id="PQGE01000001">
    <property type="protein sequence ID" value="POP47668.1"/>
    <property type="molecule type" value="Genomic_DNA"/>
</dbReference>
<dbReference type="Gene3D" id="1.10.10.10">
    <property type="entry name" value="Winged helix-like DNA-binding domain superfamily/Winged helix DNA-binding domain"/>
    <property type="match status" value="1"/>
</dbReference>
<reference evidence="6 7" key="1">
    <citation type="submission" date="2018-01" db="EMBL/GenBank/DDBJ databases">
        <title>Superficieibacter electus gen. nov., sp. nov., an extended-spectrum beta-lactamase possessing member of the Enterobacteriaceae family, isolated from intensive care unit surfaces.</title>
        <authorList>
            <person name="Potter R.F."/>
            <person name="D'Souza A.W."/>
        </authorList>
    </citation>
    <scope>NUCLEOTIDE SEQUENCE [LARGE SCALE GENOMIC DNA]</scope>
    <source>
        <strain evidence="5 7">BP-1</strain>
        <strain evidence="4 6">BP-2</strain>
    </source>
</reference>
<feature type="domain" description="PRD" evidence="3">
    <location>
        <begin position="294"/>
        <end position="400"/>
    </location>
</feature>
<keyword evidence="1" id="KW-0677">Repeat</keyword>
<evidence type="ECO:0000259" key="2">
    <source>
        <dbReference type="PROSITE" id="PS51094"/>
    </source>
</evidence>
<dbReference type="AlphaFoldDB" id="A0A2P5GVU7"/>
<dbReference type="PROSITE" id="PS51372">
    <property type="entry name" value="PRD_2"/>
    <property type="match status" value="1"/>
</dbReference>
<evidence type="ECO:0000313" key="5">
    <source>
        <dbReference type="EMBL" id="POP50679.1"/>
    </source>
</evidence>
<dbReference type="Proteomes" id="UP000247005">
    <property type="component" value="Unassembled WGS sequence"/>
</dbReference>
<dbReference type="InterPro" id="IPR016152">
    <property type="entry name" value="PTrfase/Anion_transptr"/>
</dbReference>